<dbReference type="InterPro" id="IPR013767">
    <property type="entry name" value="PAS_fold"/>
</dbReference>
<dbReference type="PROSITE" id="PS50112">
    <property type="entry name" value="PAS"/>
    <property type="match status" value="1"/>
</dbReference>
<comment type="subcellular location">
    <subcellularLocation>
        <location evidence="2">Cell inner membrane</location>
    </subcellularLocation>
</comment>
<protein>
    <submittedName>
        <fullName evidence="9">PAS domain S-box-containing protein/diguanylate cyclase (GGDEF) domain-containing protein</fullName>
    </submittedName>
</protein>
<dbReference type="InterPro" id="IPR052155">
    <property type="entry name" value="Biofilm_reg_signaling"/>
</dbReference>
<feature type="domain" description="PAC" evidence="6">
    <location>
        <begin position="206"/>
        <end position="258"/>
    </location>
</feature>
<dbReference type="Proteomes" id="UP000185841">
    <property type="component" value="Unassembled WGS sequence"/>
</dbReference>
<dbReference type="InterPro" id="IPR001789">
    <property type="entry name" value="Sig_transdc_resp-reg_receiver"/>
</dbReference>
<evidence type="ECO:0000259" key="7">
    <source>
        <dbReference type="PROSITE" id="PS50883"/>
    </source>
</evidence>
<dbReference type="GO" id="GO:0003824">
    <property type="term" value="F:catalytic activity"/>
    <property type="evidence" value="ECO:0007669"/>
    <property type="project" value="UniProtKB-ARBA"/>
</dbReference>
<gene>
    <name evidence="9" type="ORF">SAMN05878282_10749</name>
</gene>
<evidence type="ECO:0000259" key="5">
    <source>
        <dbReference type="PROSITE" id="PS50112"/>
    </source>
</evidence>
<dbReference type="InterPro" id="IPR011006">
    <property type="entry name" value="CheY-like_superfamily"/>
</dbReference>
<evidence type="ECO:0000259" key="6">
    <source>
        <dbReference type="PROSITE" id="PS50113"/>
    </source>
</evidence>
<dbReference type="GO" id="GO:0006355">
    <property type="term" value="P:regulation of DNA-templated transcription"/>
    <property type="evidence" value="ECO:0007669"/>
    <property type="project" value="InterPro"/>
</dbReference>
<proteinExistence type="predicted"/>
<dbReference type="SMART" id="SM00052">
    <property type="entry name" value="EAL"/>
    <property type="match status" value="1"/>
</dbReference>
<dbReference type="Gene3D" id="3.30.70.270">
    <property type="match status" value="1"/>
</dbReference>
<dbReference type="InterPro" id="IPR043128">
    <property type="entry name" value="Rev_trsase/Diguanyl_cyclase"/>
</dbReference>
<dbReference type="PANTHER" id="PTHR44757">
    <property type="entry name" value="DIGUANYLATE CYCLASE DGCP"/>
    <property type="match status" value="1"/>
</dbReference>
<accession>A0A1N6V0H6</accession>
<dbReference type="InterPro" id="IPR000014">
    <property type="entry name" value="PAS"/>
</dbReference>
<dbReference type="SMART" id="SM00448">
    <property type="entry name" value="REC"/>
    <property type="match status" value="1"/>
</dbReference>
<evidence type="ECO:0000259" key="8">
    <source>
        <dbReference type="PROSITE" id="PS50887"/>
    </source>
</evidence>
<dbReference type="AlphaFoldDB" id="A0A1N6V0H6"/>
<dbReference type="PROSITE" id="PS50110">
    <property type="entry name" value="RESPONSE_REGULATORY"/>
    <property type="match status" value="1"/>
</dbReference>
<keyword evidence="3" id="KW-0597">Phosphoprotein</keyword>
<reference evidence="9 10" key="1">
    <citation type="submission" date="2017-01" db="EMBL/GenBank/DDBJ databases">
        <authorList>
            <person name="Mah S.A."/>
            <person name="Swanson W.J."/>
            <person name="Moy G.W."/>
            <person name="Vacquier V.D."/>
        </authorList>
    </citation>
    <scope>NUCLEOTIDE SEQUENCE [LARGE SCALE GENOMIC DNA]</scope>
    <source>
        <strain evidence="9 10">RU36E</strain>
    </source>
</reference>
<dbReference type="InterPro" id="IPR001633">
    <property type="entry name" value="EAL_dom"/>
</dbReference>
<dbReference type="PROSITE" id="PS50113">
    <property type="entry name" value="PAC"/>
    <property type="match status" value="1"/>
</dbReference>
<dbReference type="SMART" id="SM00091">
    <property type="entry name" value="PAS"/>
    <property type="match status" value="1"/>
</dbReference>
<dbReference type="NCBIfam" id="TIGR00254">
    <property type="entry name" value="GGDEF"/>
    <property type="match status" value="1"/>
</dbReference>
<evidence type="ECO:0000256" key="3">
    <source>
        <dbReference type="PROSITE-ProRule" id="PRU00169"/>
    </source>
</evidence>
<dbReference type="NCBIfam" id="TIGR00229">
    <property type="entry name" value="sensory_box"/>
    <property type="match status" value="1"/>
</dbReference>
<dbReference type="SUPFAM" id="SSF52172">
    <property type="entry name" value="CheY-like"/>
    <property type="match status" value="1"/>
</dbReference>
<dbReference type="SUPFAM" id="SSF55073">
    <property type="entry name" value="Nucleotide cyclase"/>
    <property type="match status" value="1"/>
</dbReference>
<feature type="domain" description="PAS" evidence="5">
    <location>
        <begin position="130"/>
        <end position="184"/>
    </location>
</feature>
<dbReference type="InterPro" id="IPR000700">
    <property type="entry name" value="PAS-assoc_C"/>
</dbReference>
<evidence type="ECO:0000256" key="2">
    <source>
        <dbReference type="ARBA" id="ARBA00004533"/>
    </source>
</evidence>
<dbReference type="RefSeq" id="WP_076427678.1">
    <property type="nucleotide sequence ID" value="NZ_FTMP01000007.1"/>
</dbReference>
<dbReference type="SUPFAM" id="SSF55785">
    <property type="entry name" value="PYP-like sensor domain (PAS domain)"/>
    <property type="match status" value="1"/>
</dbReference>
<dbReference type="Pfam" id="PF00990">
    <property type="entry name" value="GGDEF"/>
    <property type="match status" value="1"/>
</dbReference>
<dbReference type="Pfam" id="PF00563">
    <property type="entry name" value="EAL"/>
    <property type="match status" value="1"/>
</dbReference>
<evidence type="ECO:0000313" key="10">
    <source>
        <dbReference type="Proteomes" id="UP000185841"/>
    </source>
</evidence>
<evidence type="ECO:0000259" key="4">
    <source>
        <dbReference type="PROSITE" id="PS50110"/>
    </source>
</evidence>
<dbReference type="PROSITE" id="PS50883">
    <property type="entry name" value="EAL"/>
    <property type="match status" value="1"/>
</dbReference>
<dbReference type="CDD" id="cd01948">
    <property type="entry name" value="EAL"/>
    <property type="match status" value="1"/>
</dbReference>
<dbReference type="SMART" id="SM00267">
    <property type="entry name" value="GGDEF"/>
    <property type="match status" value="1"/>
</dbReference>
<dbReference type="FunFam" id="3.30.70.270:FF:000001">
    <property type="entry name" value="Diguanylate cyclase domain protein"/>
    <property type="match status" value="1"/>
</dbReference>
<dbReference type="InterPro" id="IPR035965">
    <property type="entry name" value="PAS-like_dom_sf"/>
</dbReference>
<dbReference type="InterPro" id="IPR029787">
    <property type="entry name" value="Nucleotide_cyclase"/>
</dbReference>
<feature type="domain" description="EAL" evidence="7">
    <location>
        <begin position="428"/>
        <end position="682"/>
    </location>
</feature>
<evidence type="ECO:0000256" key="1">
    <source>
        <dbReference type="ARBA" id="ARBA00001946"/>
    </source>
</evidence>
<dbReference type="GO" id="GO:0005886">
    <property type="term" value="C:plasma membrane"/>
    <property type="evidence" value="ECO:0007669"/>
    <property type="project" value="UniProtKB-SubCell"/>
</dbReference>
<evidence type="ECO:0000313" key="9">
    <source>
        <dbReference type="EMBL" id="SIQ71289.1"/>
    </source>
</evidence>
<dbReference type="Gene3D" id="3.20.20.450">
    <property type="entry name" value="EAL domain"/>
    <property type="match status" value="1"/>
</dbReference>
<dbReference type="GO" id="GO:0000160">
    <property type="term" value="P:phosphorelay signal transduction system"/>
    <property type="evidence" value="ECO:0007669"/>
    <property type="project" value="InterPro"/>
</dbReference>
<feature type="domain" description="Response regulatory" evidence="4">
    <location>
        <begin position="4"/>
        <end position="121"/>
    </location>
</feature>
<dbReference type="Gene3D" id="3.30.450.20">
    <property type="entry name" value="PAS domain"/>
    <property type="match status" value="1"/>
</dbReference>
<name>A0A1N6V0H6_AQUAC</name>
<dbReference type="CDD" id="cd00130">
    <property type="entry name" value="PAS"/>
    <property type="match status" value="1"/>
</dbReference>
<dbReference type="PANTHER" id="PTHR44757:SF2">
    <property type="entry name" value="BIOFILM ARCHITECTURE MAINTENANCE PROTEIN MBAA"/>
    <property type="match status" value="1"/>
</dbReference>
<feature type="domain" description="GGDEF" evidence="8">
    <location>
        <begin position="286"/>
        <end position="419"/>
    </location>
</feature>
<dbReference type="Gene3D" id="3.40.50.2300">
    <property type="match status" value="1"/>
</dbReference>
<dbReference type="InterPro" id="IPR000160">
    <property type="entry name" value="GGDEF_dom"/>
</dbReference>
<comment type="cofactor">
    <cofactor evidence="1">
        <name>Mg(2+)</name>
        <dbReference type="ChEBI" id="CHEBI:18420"/>
    </cofactor>
</comment>
<dbReference type="EMBL" id="FTMP01000007">
    <property type="protein sequence ID" value="SIQ71289.1"/>
    <property type="molecule type" value="Genomic_DNA"/>
</dbReference>
<feature type="modified residue" description="4-aspartylphosphate" evidence="3">
    <location>
        <position position="56"/>
    </location>
</feature>
<dbReference type="CDD" id="cd01949">
    <property type="entry name" value="GGDEF"/>
    <property type="match status" value="1"/>
</dbReference>
<sequence length="690" mass="75047">MSERIVIATADDHAYGQLQEMLGEAAGDAFAEDRCCSLSETVASVRRGGMDALLLDLDLPGSQGVATLQHMRSMDPMLPIILICSPAQQPLARQVLGQSVQGYILKGNGIGYLLAQMLHDCIGQGLLRLELQRAQVSLDFVDDAVIGTDIRGGVDYINSAAEVMTGWQREEAMGQPITQVMRLVEGSRDGSNPLGLVQQDSWPRGGRSKASMVRRDGARMDIEESVAPIHGGHGRISGAVVVFQDVTEARRMSYLAQHDALTRLPNRVLLNDRIAQAIGLAQRNGNSTALLFLDLDNFKRINDSLGHAGGDQLLREVAQRLSDSVRGSDTVSRNGGDEFVVLLAEARSLQDAGIAAQKILAALAEPYRIDQQDVQVTTSIGISVYPADAIDADTLMKNADTAMYCAKQAGRNNFQFFRHDMNQQALERQCIERDFSRAHQRNQLRLYFQPRIDLATGTIIGAEALLRWRHPTRGLLLPECFLKHAEDSGLIVPIGRWALHEACLQFRRWQMLDSRLTSMAVKLSSTELCQPDFVSCVDAILKQTGLPPSSLQFDIHEVTLIQDVVTSGTTLQQLSALGVQLALVDFGLGSSSLHTLLALPFDVLKINRVSVQAMGCRSGQESIAGALIALGKRLGCQMVAAGVETLEQCVLLQVEGCSQATGFLFGPGMPARQFSRLLKAKTIATEAVQA</sequence>
<dbReference type="Pfam" id="PF00072">
    <property type="entry name" value="Response_reg"/>
    <property type="match status" value="1"/>
</dbReference>
<dbReference type="InterPro" id="IPR035919">
    <property type="entry name" value="EAL_sf"/>
</dbReference>
<dbReference type="SUPFAM" id="SSF141868">
    <property type="entry name" value="EAL domain-like"/>
    <property type="match status" value="1"/>
</dbReference>
<organism evidence="9 10">
    <name type="scientific">Aquipseudomonas alcaligenes</name>
    <name type="common">Pseudomonas alcaligenes</name>
    <dbReference type="NCBI Taxonomy" id="43263"/>
    <lineage>
        <taxon>Bacteria</taxon>
        <taxon>Pseudomonadati</taxon>
        <taxon>Pseudomonadota</taxon>
        <taxon>Gammaproteobacteria</taxon>
        <taxon>Pseudomonadales</taxon>
        <taxon>Pseudomonadaceae</taxon>
        <taxon>Aquipseudomonas</taxon>
    </lineage>
</organism>
<dbReference type="PROSITE" id="PS50887">
    <property type="entry name" value="GGDEF"/>
    <property type="match status" value="1"/>
</dbReference>
<dbReference type="Pfam" id="PF00989">
    <property type="entry name" value="PAS"/>
    <property type="match status" value="1"/>
</dbReference>